<keyword evidence="2" id="KW-1185">Reference proteome</keyword>
<protein>
    <submittedName>
        <fullName evidence="1">Uncharacterized protein</fullName>
    </submittedName>
</protein>
<evidence type="ECO:0000313" key="1">
    <source>
        <dbReference type="EMBL" id="SFJ96705.1"/>
    </source>
</evidence>
<organism evidence="1 2">
    <name type="scientific">Succinivibrio dextrinosolvens</name>
    <dbReference type="NCBI Taxonomy" id="83771"/>
    <lineage>
        <taxon>Bacteria</taxon>
        <taxon>Pseudomonadati</taxon>
        <taxon>Pseudomonadota</taxon>
        <taxon>Gammaproteobacteria</taxon>
        <taxon>Aeromonadales</taxon>
        <taxon>Succinivibrionaceae</taxon>
        <taxon>Succinivibrio</taxon>
    </lineage>
</organism>
<sequence length="79" mass="9188">MVKLRNITLHEDGTVSMDCHVIDRIKKTDFSLHFNPKTREIYSDMTDIDYYYAGHAVLHIYFLVNDGIKLPNESTAAWV</sequence>
<proteinExistence type="predicted"/>
<accession>A0A662Z800</accession>
<dbReference type="OrthoDB" id="9841385at2"/>
<dbReference type="AlphaFoldDB" id="A0A662Z800"/>
<dbReference type="Proteomes" id="UP000243374">
    <property type="component" value="Unassembled WGS sequence"/>
</dbReference>
<dbReference type="RefSeq" id="WP_074839867.1">
    <property type="nucleotide sequence ID" value="NZ_CP047056.1"/>
</dbReference>
<gene>
    <name evidence="1" type="ORF">SAMN04487865_101049</name>
</gene>
<name>A0A662Z800_9GAMM</name>
<reference evidence="1 2" key="1">
    <citation type="submission" date="2016-10" db="EMBL/GenBank/DDBJ databases">
        <authorList>
            <person name="Varghese N."/>
            <person name="Submissions S."/>
        </authorList>
    </citation>
    <scope>NUCLEOTIDE SEQUENCE [LARGE SCALE GENOMIC DNA]</scope>
    <source>
        <strain evidence="1 2">22B</strain>
    </source>
</reference>
<dbReference type="EMBL" id="FOSF01000010">
    <property type="protein sequence ID" value="SFJ96705.1"/>
    <property type="molecule type" value="Genomic_DNA"/>
</dbReference>
<evidence type="ECO:0000313" key="2">
    <source>
        <dbReference type="Proteomes" id="UP000243374"/>
    </source>
</evidence>